<organism evidence="1 2">
    <name type="scientific">Dryococelus australis</name>
    <dbReference type="NCBI Taxonomy" id="614101"/>
    <lineage>
        <taxon>Eukaryota</taxon>
        <taxon>Metazoa</taxon>
        <taxon>Ecdysozoa</taxon>
        <taxon>Arthropoda</taxon>
        <taxon>Hexapoda</taxon>
        <taxon>Insecta</taxon>
        <taxon>Pterygota</taxon>
        <taxon>Neoptera</taxon>
        <taxon>Polyneoptera</taxon>
        <taxon>Phasmatodea</taxon>
        <taxon>Verophasmatodea</taxon>
        <taxon>Anareolatae</taxon>
        <taxon>Phasmatidae</taxon>
        <taxon>Eurycanthinae</taxon>
        <taxon>Dryococelus</taxon>
    </lineage>
</organism>
<evidence type="ECO:0000313" key="1">
    <source>
        <dbReference type="EMBL" id="KAJ8892586.1"/>
    </source>
</evidence>
<sequence length="145" mass="17135">MEVSEHNNVTLAWEEWNETYKTTKLYRKLFEKTITKRLQIIYLEKCTNIHAATRAAKYILKILNNNNTTMTSFMDIQKAFDMVHYTFLICKLIETGITTPYWKIIHSFPSWNTTRISTVVSDVSLYTRDTPRSEGATWPFIHMTQ</sequence>
<name>A0ABQ9I7H1_9NEOP</name>
<accession>A0ABQ9I7H1</accession>
<gene>
    <name evidence="1" type="ORF">PR048_005167</name>
</gene>
<proteinExistence type="predicted"/>
<evidence type="ECO:0000313" key="2">
    <source>
        <dbReference type="Proteomes" id="UP001159363"/>
    </source>
</evidence>
<reference evidence="1 2" key="1">
    <citation type="submission" date="2023-02" db="EMBL/GenBank/DDBJ databases">
        <title>LHISI_Scaffold_Assembly.</title>
        <authorList>
            <person name="Stuart O.P."/>
            <person name="Cleave R."/>
            <person name="Magrath M.J.L."/>
            <person name="Mikheyev A.S."/>
        </authorList>
    </citation>
    <scope>NUCLEOTIDE SEQUENCE [LARGE SCALE GENOMIC DNA]</scope>
    <source>
        <strain evidence="1">Daus_M_001</strain>
        <tissue evidence="1">Leg muscle</tissue>
    </source>
</reference>
<keyword evidence="2" id="KW-1185">Reference proteome</keyword>
<protein>
    <recommendedName>
        <fullName evidence="3">Reverse transcriptase domain-containing protein</fullName>
    </recommendedName>
</protein>
<evidence type="ECO:0008006" key="3">
    <source>
        <dbReference type="Google" id="ProtNLM"/>
    </source>
</evidence>
<comment type="caution">
    <text evidence="1">The sequence shown here is derived from an EMBL/GenBank/DDBJ whole genome shotgun (WGS) entry which is preliminary data.</text>
</comment>
<dbReference type="Proteomes" id="UP001159363">
    <property type="component" value="Chromosome 2"/>
</dbReference>
<dbReference type="EMBL" id="JARBHB010000002">
    <property type="protein sequence ID" value="KAJ8892586.1"/>
    <property type="molecule type" value="Genomic_DNA"/>
</dbReference>